<dbReference type="OrthoDB" id="9773856at2"/>
<protein>
    <recommendedName>
        <fullName evidence="3">DNA repair exonuclease</fullName>
    </recommendedName>
</protein>
<keyword evidence="2" id="KW-1185">Reference proteome</keyword>
<dbReference type="Proteomes" id="UP000298460">
    <property type="component" value="Unassembled WGS sequence"/>
</dbReference>
<organism evidence="1 2">
    <name type="scientific">Desulfosporosinus fructosivorans</name>
    <dbReference type="NCBI Taxonomy" id="2018669"/>
    <lineage>
        <taxon>Bacteria</taxon>
        <taxon>Bacillati</taxon>
        <taxon>Bacillota</taxon>
        <taxon>Clostridia</taxon>
        <taxon>Eubacteriales</taxon>
        <taxon>Desulfitobacteriaceae</taxon>
        <taxon>Desulfosporosinus</taxon>
    </lineage>
</organism>
<gene>
    <name evidence="1" type="ORF">E4K67_21710</name>
</gene>
<dbReference type="PANTHER" id="PTHR30337:SF7">
    <property type="entry name" value="PHOSPHOESTERASE"/>
    <property type="match status" value="1"/>
</dbReference>
<name>A0A4Z0R065_9FIRM</name>
<comment type="caution">
    <text evidence="1">The sequence shown here is derived from an EMBL/GenBank/DDBJ whole genome shotgun (WGS) entry which is preliminary data.</text>
</comment>
<dbReference type="PANTHER" id="PTHR30337">
    <property type="entry name" value="COMPONENT OF ATP-DEPENDENT DSDNA EXONUCLEASE"/>
    <property type="match status" value="1"/>
</dbReference>
<evidence type="ECO:0008006" key="3">
    <source>
        <dbReference type="Google" id="ProtNLM"/>
    </source>
</evidence>
<dbReference type="SUPFAM" id="SSF56300">
    <property type="entry name" value="Metallo-dependent phosphatases"/>
    <property type="match status" value="1"/>
</dbReference>
<dbReference type="InterPro" id="IPR050535">
    <property type="entry name" value="DNA_Repair-Maintenance_Comp"/>
</dbReference>
<evidence type="ECO:0000313" key="1">
    <source>
        <dbReference type="EMBL" id="TGE36148.1"/>
    </source>
</evidence>
<proteinExistence type="predicted"/>
<accession>A0A4Z0R065</accession>
<reference evidence="1 2" key="1">
    <citation type="submission" date="2019-03" db="EMBL/GenBank/DDBJ databases">
        <title>Draft Genome Sequence of Desulfosporosinus fructosivorans Strain 63.6F, Isolated from Marine Sediment in the Baltic Sea.</title>
        <authorList>
            <person name="Hausmann B."/>
            <person name="Vandieken V."/>
            <person name="Pjevac P."/>
            <person name="Schreck K."/>
            <person name="Herbold C.W."/>
            <person name="Loy A."/>
        </authorList>
    </citation>
    <scope>NUCLEOTIDE SEQUENCE [LARGE SCALE GENOMIC DNA]</scope>
    <source>
        <strain evidence="1 2">63.6F</strain>
    </source>
</reference>
<dbReference type="InterPro" id="IPR029052">
    <property type="entry name" value="Metallo-depent_PP-like"/>
</dbReference>
<sequence length="394" mass="43869">MAPCVRFLQCAGCRFDSPFWEGPEGWAAQRNQDLWQTFEAVLSLCRSEKVEILFLTGDIFEQEYVHKATVERVARSLATLNGTRIFIAPGERDPLVATSAYRLAVWPSNVHIFSSGISSVKIPSLNVTVYGAGWTAYQQKDPFFDSFQVVQDGTIPIMLLHAEMDSVKNSVGFIPILPENIIASGLAYLALGHQERWTGIQKAGETVWSDSGFLEARSFAENGPHGVVMGELEQESAKVKFLELGQRHYIEKTLEIQANQANQANIVALSSKLLSETSPEERQKDLYRVNLSGPFREVEAVVQPLQKLLADEFRFLEVVHTEGETNARSGTDVVTPSETITENGEGYLTVSQVFINKLKERQFLAVDTENQEHCELVMKIGLAALGQGRIDNEN</sequence>
<dbReference type="EMBL" id="SPQQ01000009">
    <property type="protein sequence ID" value="TGE36148.1"/>
    <property type="molecule type" value="Genomic_DNA"/>
</dbReference>
<dbReference type="RefSeq" id="WP_135550563.1">
    <property type="nucleotide sequence ID" value="NZ_SPQQ01000009.1"/>
</dbReference>
<dbReference type="AlphaFoldDB" id="A0A4Z0R065"/>
<evidence type="ECO:0000313" key="2">
    <source>
        <dbReference type="Proteomes" id="UP000298460"/>
    </source>
</evidence>
<dbReference type="Gene3D" id="3.60.21.10">
    <property type="match status" value="1"/>
</dbReference>